<evidence type="ECO:0000313" key="2">
    <source>
        <dbReference type="WBParaSite" id="nRc.2.0.1.t01516-RA"/>
    </source>
</evidence>
<protein>
    <submittedName>
        <fullName evidence="2">DDE Tnp4 domain-containing protein</fullName>
    </submittedName>
</protein>
<dbReference type="Proteomes" id="UP000887565">
    <property type="component" value="Unplaced"/>
</dbReference>
<proteinExistence type="predicted"/>
<sequence>MNNARVLQNSNICHRFEEGYQRIDNAILLGDNGYPLKSWLITPLLKDWDQMSNAKKLGQIVSRKYCHLFS</sequence>
<name>A0A915HJL2_ROMCU</name>
<reference evidence="2" key="1">
    <citation type="submission" date="2022-11" db="UniProtKB">
        <authorList>
            <consortium name="WormBaseParasite"/>
        </authorList>
    </citation>
    <scope>IDENTIFICATION</scope>
</reference>
<accession>A0A915HJL2</accession>
<keyword evidence="1" id="KW-1185">Reference proteome</keyword>
<organism evidence="1 2">
    <name type="scientific">Romanomermis culicivorax</name>
    <name type="common">Nematode worm</name>
    <dbReference type="NCBI Taxonomy" id="13658"/>
    <lineage>
        <taxon>Eukaryota</taxon>
        <taxon>Metazoa</taxon>
        <taxon>Ecdysozoa</taxon>
        <taxon>Nematoda</taxon>
        <taxon>Enoplea</taxon>
        <taxon>Dorylaimia</taxon>
        <taxon>Mermithida</taxon>
        <taxon>Mermithoidea</taxon>
        <taxon>Mermithidae</taxon>
        <taxon>Romanomermis</taxon>
    </lineage>
</organism>
<dbReference type="WBParaSite" id="nRc.2.0.1.t01516-RA">
    <property type="protein sequence ID" value="nRc.2.0.1.t01516-RA"/>
    <property type="gene ID" value="nRc.2.0.1.g01516"/>
</dbReference>
<evidence type="ECO:0000313" key="1">
    <source>
        <dbReference type="Proteomes" id="UP000887565"/>
    </source>
</evidence>
<dbReference type="AlphaFoldDB" id="A0A915HJL2"/>